<proteinExistence type="predicted"/>
<feature type="transmembrane region" description="Helical" evidence="2">
    <location>
        <begin position="82"/>
        <end position="107"/>
    </location>
</feature>
<reference evidence="3 4" key="1">
    <citation type="submission" date="2016-10" db="EMBL/GenBank/DDBJ databases">
        <authorList>
            <person name="de Groot N.N."/>
        </authorList>
    </citation>
    <scope>NUCLEOTIDE SEQUENCE [LARGE SCALE GENOMIC DNA]</scope>
    <source>
        <strain evidence="3 4">DSM 12130</strain>
    </source>
</reference>
<keyword evidence="2" id="KW-0472">Membrane</keyword>
<feature type="region of interest" description="Disordered" evidence="1">
    <location>
        <begin position="17"/>
        <end position="37"/>
    </location>
</feature>
<evidence type="ECO:0000256" key="1">
    <source>
        <dbReference type="SAM" id="MobiDB-lite"/>
    </source>
</evidence>
<keyword evidence="2" id="KW-1133">Transmembrane helix</keyword>
<dbReference type="EMBL" id="FNJI01000004">
    <property type="protein sequence ID" value="SDO64195.1"/>
    <property type="molecule type" value="Genomic_DNA"/>
</dbReference>
<name>A0A1H0L7W0_9BACT</name>
<dbReference type="Proteomes" id="UP000199073">
    <property type="component" value="Unassembled WGS sequence"/>
</dbReference>
<organism evidence="3 4">
    <name type="scientific">Desulforhopalus singaporensis</name>
    <dbReference type="NCBI Taxonomy" id="91360"/>
    <lineage>
        <taxon>Bacteria</taxon>
        <taxon>Pseudomonadati</taxon>
        <taxon>Thermodesulfobacteriota</taxon>
        <taxon>Desulfobulbia</taxon>
        <taxon>Desulfobulbales</taxon>
        <taxon>Desulfocapsaceae</taxon>
        <taxon>Desulforhopalus</taxon>
    </lineage>
</organism>
<keyword evidence="4" id="KW-1185">Reference proteome</keyword>
<dbReference type="OrthoDB" id="5432483at2"/>
<evidence type="ECO:0000256" key="2">
    <source>
        <dbReference type="SAM" id="Phobius"/>
    </source>
</evidence>
<accession>A0A1H0L7W0</accession>
<gene>
    <name evidence="3" type="ORF">SAMN05660330_00696</name>
</gene>
<evidence type="ECO:0000313" key="4">
    <source>
        <dbReference type="Proteomes" id="UP000199073"/>
    </source>
</evidence>
<protein>
    <submittedName>
        <fullName evidence="3">Uncharacterized protein</fullName>
    </submittedName>
</protein>
<keyword evidence="2" id="KW-0812">Transmembrane</keyword>
<sequence length="112" mass="12359">MQSSEGYQVQLNVRSATRKTTGKKVDKGTGTERAVQRAYRPKKPVGKMVFFGAISASAYYLLFSNEALVTNTYTLGGWHALFPVLTAFFFSFIHGAFASNFLSVLGLEAKKH</sequence>
<feature type="transmembrane region" description="Helical" evidence="2">
    <location>
        <begin position="45"/>
        <end position="62"/>
    </location>
</feature>
<dbReference type="AlphaFoldDB" id="A0A1H0L7W0"/>
<dbReference type="RefSeq" id="WP_092219826.1">
    <property type="nucleotide sequence ID" value="NZ_FNJI01000004.1"/>
</dbReference>
<evidence type="ECO:0000313" key="3">
    <source>
        <dbReference type="EMBL" id="SDO64195.1"/>
    </source>
</evidence>